<evidence type="ECO:0000313" key="1">
    <source>
        <dbReference type="EMBL" id="AHF11213.1"/>
    </source>
</evidence>
<dbReference type="RefSeq" id="WP_019226604.1">
    <property type="nucleotide sequence ID" value="NZ_CP007033.1"/>
</dbReference>
<keyword evidence="2" id="KW-1185">Reference proteome</keyword>
<name>A0ABN4BV08_DEHRP</name>
<accession>A0ABN4BV08</accession>
<protein>
    <submittedName>
        <fullName evidence="1">Uncharacterized protein</fullName>
    </submittedName>
</protein>
<proteinExistence type="predicted"/>
<reference evidence="1 2" key="1">
    <citation type="journal article" date="2013" name="Stand. Genomic Sci.">
        <title>Complete genome sequence of Dehalobacter restrictus PER-K23(T.).</title>
        <authorList>
            <person name="Kruse T."/>
            <person name="Maillard J."/>
            <person name="Goodwin L."/>
            <person name="Woyke T."/>
            <person name="Teshima H."/>
            <person name="Bruce D."/>
            <person name="Detter C."/>
            <person name="Tapia R."/>
            <person name="Han C."/>
            <person name="Huntemann M."/>
            <person name="Wei C.L."/>
            <person name="Han J."/>
            <person name="Chen A."/>
            <person name="Kyrpides N."/>
            <person name="Szeto E."/>
            <person name="Markowitz V."/>
            <person name="Ivanova N."/>
            <person name="Pagani I."/>
            <person name="Pati A."/>
            <person name="Pitluck S."/>
            <person name="Nolan M."/>
            <person name="Holliger C."/>
            <person name="Smidt H."/>
        </authorList>
    </citation>
    <scope>NUCLEOTIDE SEQUENCE [LARGE SCALE GENOMIC DNA]</scope>
    <source>
        <strain evidence="2">DSM 9455</strain>
    </source>
</reference>
<evidence type="ECO:0000313" key="2">
    <source>
        <dbReference type="Proteomes" id="UP000018934"/>
    </source>
</evidence>
<sequence length="83" mass="9338">MTTLLEKLNAFNPKLYKSANGLSAIRTLKLIETGKQTFESDILYMGTNANLETFANNGGTHLILITDEALPDYFEKNPPFNLW</sequence>
<gene>
    <name evidence="1" type="ORF">DEHRE_01640</name>
</gene>
<dbReference type="Proteomes" id="UP000018934">
    <property type="component" value="Chromosome"/>
</dbReference>
<organism evidence="1 2">
    <name type="scientific">Dehalobacter restrictus (strain DSM 9455 / PER-K23)</name>
    <dbReference type="NCBI Taxonomy" id="871738"/>
    <lineage>
        <taxon>Bacteria</taxon>
        <taxon>Bacillati</taxon>
        <taxon>Bacillota</taxon>
        <taxon>Clostridia</taxon>
        <taxon>Eubacteriales</taxon>
        <taxon>Desulfitobacteriaceae</taxon>
        <taxon>Dehalobacter</taxon>
    </lineage>
</organism>
<dbReference type="EMBL" id="CP007033">
    <property type="protein sequence ID" value="AHF11213.1"/>
    <property type="molecule type" value="Genomic_DNA"/>
</dbReference>